<dbReference type="Gene3D" id="3.40.50.1980">
    <property type="entry name" value="Nitrogenase molybdenum iron protein domain"/>
    <property type="match status" value="1"/>
</dbReference>
<dbReference type="SUPFAM" id="SSF53807">
    <property type="entry name" value="Helical backbone' metal receptor"/>
    <property type="match status" value="1"/>
</dbReference>
<dbReference type="GO" id="GO:0071281">
    <property type="term" value="P:cellular response to iron ion"/>
    <property type="evidence" value="ECO:0007669"/>
    <property type="project" value="TreeGrafter"/>
</dbReference>
<name>X0TJF8_9ZZZZ</name>
<dbReference type="Pfam" id="PF01497">
    <property type="entry name" value="Peripla_BP_2"/>
    <property type="match status" value="1"/>
</dbReference>
<dbReference type="InterPro" id="IPR002491">
    <property type="entry name" value="ABC_transptr_periplasmic_BD"/>
</dbReference>
<dbReference type="PROSITE" id="PS50983">
    <property type="entry name" value="FE_B12_PBP"/>
    <property type="match status" value="1"/>
</dbReference>
<evidence type="ECO:0000313" key="4">
    <source>
        <dbReference type="EMBL" id="GAF93673.1"/>
    </source>
</evidence>
<dbReference type="PANTHER" id="PTHR30535:SF34">
    <property type="entry name" value="MOLYBDATE-BINDING PROTEIN MOLA"/>
    <property type="match status" value="1"/>
</dbReference>
<dbReference type="InterPro" id="IPR054828">
    <property type="entry name" value="Vit_B12_bind_prot"/>
</dbReference>
<dbReference type="NCBIfam" id="NF038402">
    <property type="entry name" value="TroA_like"/>
    <property type="match status" value="1"/>
</dbReference>
<reference evidence="4" key="1">
    <citation type="journal article" date="2014" name="Front. Microbiol.">
        <title>High frequency of phylogenetically diverse reductive dehalogenase-homologous genes in deep subseafloor sedimentary metagenomes.</title>
        <authorList>
            <person name="Kawai M."/>
            <person name="Futagami T."/>
            <person name="Toyoda A."/>
            <person name="Takaki Y."/>
            <person name="Nishi S."/>
            <person name="Hori S."/>
            <person name="Arai W."/>
            <person name="Tsubouchi T."/>
            <person name="Morono Y."/>
            <person name="Uchiyama I."/>
            <person name="Ito T."/>
            <person name="Fujiyama A."/>
            <person name="Inagaki F."/>
            <person name="Takami H."/>
        </authorList>
    </citation>
    <scope>NUCLEOTIDE SEQUENCE</scope>
    <source>
        <strain evidence="4">Expedition CK06-06</strain>
    </source>
</reference>
<protein>
    <recommendedName>
        <fullName evidence="3">Fe/B12 periplasmic-binding domain-containing protein</fullName>
    </recommendedName>
</protein>
<evidence type="ECO:0000256" key="2">
    <source>
        <dbReference type="SAM" id="Coils"/>
    </source>
</evidence>
<feature type="non-terminal residue" evidence="4">
    <location>
        <position position="1"/>
    </location>
</feature>
<evidence type="ECO:0000259" key="3">
    <source>
        <dbReference type="PROSITE" id="PS50983"/>
    </source>
</evidence>
<dbReference type="InterPro" id="IPR050902">
    <property type="entry name" value="ABC_Transporter_SBP"/>
</dbReference>
<sequence length="192" mass="21633">SRYGIEVLDLRIRNFRELFDALLEIGQATETLQRAEKIVEQMQAELKTIAERFKPIQLWQRPKVFVEIWYDPITTAGQASFIDEVITRAGGVNVAGNIKQPYPRVNPEKVIEWNPDVIVLCYMGQGGCPGAQLAGRIGWADISAIRKGRIIEDISSDIILRPGPRLIEGVKILAQHLYGTEVENHVVDDINE</sequence>
<gene>
    <name evidence="4" type="ORF">S01H1_19358</name>
</gene>
<keyword evidence="1" id="KW-0732">Signal</keyword>
<feature type="domain" description="Fe/B12 periplasmic-binding" evidence="3">
    <location>
        <begin position="1"/>
        <end position="181"/>
    </location>
</feature>
<accession>X0TJF8</accession>
<organism evidence="4">
    <name type="scientific">marine sediment metagenome</name>
    <dbReference type="NCBI Taxonomy" id="412755"/>
    <lineage>
        <taxon>unclassified sequences</taxon>
        <taxon>metagenomes</taxon>
        <taxon>ecological metagenomes</taxon>
    </lineage>
</organism>
<comment type="caution">
    <text evidence="4">The sequence shown here is derived from an EMBL/GenBank/DDBJ whole genome shotgun (WGS) entry which is preliminary data.</text>
</comment>
<feature type="coiled-coil region" evidence="2">
    <location>
        <begin position="25"/>
        <end position="52"/>
    </location>
</feature>
<keyword evidence="2" id="KW-0175">Coiled coil</keyword>
<dbReference type="PANTHER" id="PTHR30535">
    <property type="entry name" value="VITAMIN B12-BINDING PROTEIN"/>
    <property type="match status" value="1"/>
</dbReference>
<proteinExistence type="predicted"/>
<dbReference type="AlphaFoldDB" id="X0TJF8"/>
<evidence type="ECO:0000256" key="1">
    <source>
        <dbReference type="ARBA" id="ARBA00022729"/>
    </source>
</evidence>
<dbReference type="EMBL" id="BARS01010447">
    <property type="protein sequence ID" value="GAF93673.1"/>
    <property type="molecule type" value="Genomic_DNA"/>
</dbReference>